<comment type="caution">
    <text evidence="1">The sequence shown here is derived from an EMBL/GenBank/DDBJ whole genome shotgun (WGS) entry which is preliminary data.</text>
</comment>
<accession>A0AAD7Q9Y7</accession>
<dbReference type="PANTHER" id="PTHR33702:SF5">
    <property type="entry name" value="OS01G0308600 PROTEIN"/>
    <property type="match status" value="1"/>
</dbReference>
<reference evidence="1" key="1">
    <citation type="journal article" date="2023" name="Science">
        <title>Elucidation of the pathway for biosynthesis of saponin adjuvants from the soapbark tree.</title>
        <authorList>
            <person name="Reed J."/>
            <person name="Orme A."/>
            <person name="El-Demerdash A."/>
            <person name="Owen C."/>
            <person name="Martin L.B.B."/>
            <person name="Misra R.C."/>
            <person name="Kikuchi S."/>
            <person name="Rejzek M."/>
            <person name="Martin A.C."/>
            <person name="Harkess A."/>
            <person name="Leebens-Mack J."/>
            <person name="Louveau T."/>
            <person name="Stephenson M.J."/>
            <person name="Osbourn A."/>
        </authorList>
    </citation>
    <scope>NUCLEOTIDE SEQUENCE</scope>
    <source>
        <strain evidence="1">S10</strain>
    </source>
</reference>
<dbReference type="EMBL" id="JARAOO010000003">
    <property type="protein sequence ID" value="KAJ7977622.1"/>
    <property type="molecule type" value="Genomic_DNA"/>
</dbReference>
<gene>
    <name evidence="1" type="ORF">O6P43_007219</name>
</gene>
<keyword evidence="2" id="KW-1185">Reference proteome</keyword>
<proteinExistence type="predicted"/>
<name>A0AAD7Q9Y7_QUISA</name>
<protein>
    <submittedName>
        <fullName evidence="1">Binding protein</fullName>
    </submittedName>
</protein>
<evidence type="ECO:0000313" key="1">
    <source>
        <dbReference type="EMBL" id="KAJ7977622.1"/>
    </source>
</evidence>
<dbReference type="PANTHER" id="PTHR33702">
    <property type="entry name" value="BNAA09G40010D PROTEIN"/>
    <property type="match status" value="1"/>
</dbReference>
<evidence type="ECO:0000313" key="2">
    <source>
        <dbReference type="Proteomes" id="UP001163823"/>
    </source>
</evidence>
<dbReference type="KEGG" id="qsa:O6P43_007219"/>
<organism evidence="1 2">
    <name type="scientific">Quillaja saponaria</name>
    <name type="common">Soap bark tree</name>
    <dbReference type="NCBI Taxonomy" id="32244"/>
    <lineage>
        <taxon>Eukaryota</taxon>
        <taxon>Viridiplantae</taxon>
        <taxon>Streptophyta</taxon>
        <taxon>Embryophyta</taxon>
        <taxon>Tracheophyta</taxon>
        <taxon>Spermatophyta</taxon>
        <taxon>Magnoliopsida</taxon>
        <taxon>eudicotyledons</taxon>
        <taxon>Gunneridae</taxon>
        <taxon>Pentapetalae</taxon>
        <taxon>rosids</taxon>
        <taxon>fabids</taxon>
        <taxon>Fabales</taxon>
        <taxon>Quillajaceae</taxon>
        <taxon>Quillaja</taxon>
    </lineage>
</organism>
<dbReference type="AlphaFoldDB" id="A0AAD7Q9Y7"/>
<dbReference type="Proteomes" id="UP001163823">
    <property type="component" value="Chromosome 3"/>
</dbReference>
<sequence length="148" mass="16576">MEGVSARVRQFWGRRGYRRLNGSGRRRRSRVELGSTSTRRKRFWKIRIAPKIRFPKLVSPKKFLVWLRDAYVNMMMGLANSRVMSSASGYGMSGALGGGDGIGGFGRAPAKEYDEKMIVEIYKSLVMGQGQLVPGDAARIASQISCRR</sequence>